<organism evidence="2 3">
    <name type="scientific">Hyalangium rubrum</name>
    <dbReference type="NCBI Taxonomy" id="3103134"/>
    <lineage>
        <taxon>Bacteria</taxon>
        <taxon>Pseudomonadati</taxon>
        <taxon>Myxococcota</taxon>
        <taxon>Myxococcia</taxon>
        <taxon>Myxococcales</taxon>
        <taxon>Cystobacterineae</taxon>
        <taxon>Archangiaceae</taxon>
        <taxon>Hyalangium</taxon>
    </lineage>
</organism>
<name>A0ABU5HGS6_9BACT</name>
<feature type="signal peptide" evidence="1">
    <location>
        <begin position="1"/>
        <end position="31"/>
    </location>
</feature>
<dbReference type="RefSeq" id="WP_321550746.1">
    <property type="nucleotide sequence ID" value="NZ_JAXIVS010000017.1"/>
</dbReference>
<dbReference type="NCBIfam" id="TIGR02269">
    <property type="entry name" value="TIGR02269 family lipoprotein"/>
    <property type="match status" value="1"/>
</dbReference>
<dbReference type="Proteomes" id="UP001291309">
    <property type="component" value="Unassembled WGS sequence"/>
</dbReference>
<gene>
    <name evidence="2" type="ORF">SYV04_36930</name>
</gene>
<evidence type="ECO:0000313" key="3">
    <source>
        <dbReference type="Proteomes" id="UP001291309"/>
    </source>
</evidence>
<feature type="chain" id="PRO_5045372414" evidence="1">
    <location>
        <begin position="32"/>
        <end position="241"/>
    </location>
</feature>
<protein>
    <submittedName>
        <fullName evidence="2">TIGR02269 family lipoprotein</fullName>
    </submittedName>
</protein>
<reference evidence="2 3" key="1">
    <citation type="submission" date="2023-12" db="EMBL/GenBank/DDBJ databases">
        <title>the genome sequence of Hyalangium sp. s54d21.</title>
        <authorList>
            <person name="Zhang X."/>
        </authorList>
    </citation>
    <scope>NUCLEOTIDE SEQUENCE [LARGE SCALE GENOMIC DNA]</scope>
    <source>
        <strain evidence="3">s54d21</strain>
    </source>
</reference>
<sequence length="241" mass="27368">MMSERAHPPFSATLLLAALLSACAASSPAIRAWEDMEREGATTCEEPNADQCVVLACDEGECAIFDCEELDPEGLARTPLRHGAELARGFRTPWRPPTAHRNWRRAGLREDAKPRMTFHFRYRDGYFLPAFPRLEGKLVRHHLFPQEARMAAWFKLNGINIHDWTMVIPEHVHLRIHRGARGGLWNAAWRQFMDANAGRRVSREQLLGKAFKLAFRFDIVGPIKSHYHAPLPPPGPQLIAP</sequence>
<keyword evidence="1" id="KW-0732">Signal</keyword>
<comment type="caution">
    <text evidence="2">The sequence shown here is derived from an EMBL/GenBank/DDBJ whole genome shotgun (WGS) entry which is preliminary data.</text>
</comment>
<keyword evidence="2" id="KW-0449">Lipoprotein</keyword>
<proteinExistence type="predicted"/>
<keyword evidence="3" id="KW-1185">Reference proteome</keyword>
<dbReference type="Pfam" id="PF09533">
    <property type="entry name" value="DUF2380"/>
    <property type="match status" value="1"/>
</dbReference>
<accession>A0ABU5HGS6</accession>
<dbReference type="EMBL" id="JAXIVS010000017">
    <property type="protein sequence ID" value="MDY7232032.1"/>
    <property type="molecule type" value="Genomic_DNA"/>
</dbReference>
<evidence type="ECO:0000313" key="2">
    <source>
        <dbReference type="EMBL" id="MDY7232032.1"/>
    </source>
</evidence>
<evidence type="ECO:0000256" key="1">
    <source>
        <dbReference type="SAM" id="SignalP"/>
    </source>
</evidence>
<dbReference type="InterPro" id="IPR011755">
    <property type="entry name" value="CHP02269_MYXXA"/>
</dbReference>
<dbReference type="PROSITE" id="PS51257">
    <property type="entry name" value="PROKAR_LIPOPROTEIN"/>
    <property type="match status" value="1"/>
</dbReference>